<keyword evidence="11" id="KW-0458">Lysosome</keyword>
<evidence type="ECO:0000256" key="7">
    <source>
        <dbReference type="ARBA" id="ARBA00022525"/>
    </source>
</evidence>
<dbReference type="GO" id="GO:0005975">
    <property type="term" value="P:carbohydrate metabolic process"/>
    <property type="evidence" value="ECO:0007669"/>
    <property type="project" value="InterPro"/>
</dbReference>
<name>A0AAV5AUE4_9FLAO</name>
<evidence type="ECO:0000256" key="3">
    <source>
        <dbReference type="ARBA" id="ARBA00004613"/>
    </source>
</evidence>
<evidence type="ECO:0000313" key="20">
    <source>
        <dbReference type="EMBL" id="GJM49486.1"/>
    </source>
</evidence>
<organism evidence="20 22">
    <name type="scientific">Capnocytophaga catalasegens</name>
    <dbReference type="NCBI Taxonomy" id="1004260"/>
    <lineage>
        <taxon>Bacteria</taxon>
        <taxon>Pseudomonadati</taxon>
        <taxon>Bacteroidota</taxon>
        <taxon>Flavobacteriia</taxon>
        <taxon>Flavobacteriales</taxon>
        <taxon>Flavobacteriaceae</taxon>
        <taxon>Capnocytophaga</taxon>
    </lineage>
</organism>
<dbReference type="Pfam" id="PF22666">
    <property type="entry name" value="Glyco_hydro_2_N2"/>
    <property type="match status" value="1"/>
</dbReference>
<keyword evidence="7" id="KW-0964">Secreted</keyword>
<dbReference type="InterPro" id="IPR036156">
    <property type="entry name" value="Beta-gal/glucu_dom_sf"/>
</dbReference>
<evidence type="ECO:0000256" key="10">
    <source>
        <dbReference type="ARBA" id="ARBA00023180"/>
    </source>
</evidence>
<dbReference type="InterPro" id="IPR041447">
    <property type="entry name" value="Mannosidase_ig"/>
</dbReference>
<comment type="caution">
    <text evidence="20">The sequence shown here is derived from an EMBL/GenBank/DDBJ whole genome shotgun (WGS) entry which is preliminary data.</text>
</comment>
<evidence type="ECO:0000256" key="4">
    <source>
        <dbReference type="ARBA" id="ARBA00004740"/>
    </source>
</evidence>
<protein>
    <recommendedName>
        <fullName evidence="14">Beta-mannosidase B</fullName>
        <ecNumber evidence="6">3.2.1.25</ecNumber>
    </recommendedName>
    <alternativeName>
        <fullName evidence="15">Mannanase B</fullName>
    </alternativeName>
</protein>
<evidence type="ECO:0000259" key="16">
    <source>
        <dbReference type="Pfam" id="PF00703"/>
    </source>
</evidence>
<dbReference type="Pfam" id="PF17786">
    <property type="entry name" value="Mannosidase_ig"/>
    <property type="match status" value="1"/>
</dbReference>
<dbReference type="FunFam" id="2.60.120.260:FF:000060">
    <property type="entry name" value="Probable beta-mannosidase"/>
    <property type="match status" value="1"/>
</dbReference>
<dbReference type="Pfam" id="PF17753">
    <property type="entry name" value="Ig_mannosidase"/>
    <property type="match status" value="1"/>
</dbReference>
<dbReference type="SUPFAM" id="SSF49303">
    <property type="entry name" value="beta-Galactosidase/glucuronidase domain"/>
    <property type="match status" value="3"/>
</dbReference>
<dbReference type="AlphaFoldDB" id="A0AAV5AUE4"/>
<dbReference type="Proteomes" id="UP001208692">
    <property type="component" value="Unassembled WGS sequence"/>
</dbReference>
<comment type="subcellular location">
    <subcellularLocation>
        <location evidence="2">Lysosome</location>
    </subcellularLocation>
    <subcellularLocation>
        <location evidence="3">Secreted</location>
    </subcellularLocation>
</comment>
<dbReference type="SUPFAM" id="SSF51445">
    <property type="entry name" value="(Trans)glycosidases"/>
    <property type="match status" value="1"/>
</dbReference>
<comment type="subunit">
    <text evidence="5">Homodimer.</text>
</comment>
<comment type="similarity">
    <text evidence="13">Belongs to the glycosyl hydrolase 2 family. Beta-mannosidase B subfamily.</text>
</comment>
<comment type="catalytic activity">
    <reaction evidence="1">
        <text>Hydrolysis of terminal, non-reducing beta-D-mannose residues in beta-D-mannosides.</text>
        <dbReference type="EC" id="3.2.1.25"/>
    </reaction>
</comment>
<evidence type="ECO:0000256" key="9">
    <source>
        <dbReference type="ARBA" id="ARBA00022801"/>
    </source>
</evidence>
<dbReference type="GO" id="GO:0006516">
    <property type="term" value="P:glycoprotein catabolic process"/>
    <property type="evidence" value="ECO:0007669"/>
    <property type="project" value="TreeGrafter"/>
</dbReference>
<dbReference type="GO" id="GO:0005576">
    <property type="term" value="C:extracellular region"/>
    <property type="evidence" value="ECO:0007669"/>
    <property type="project" value="UniProtKB-SubCell"/>
</dbReference>
<dbReference type="InterPro" id="IPR006102">
    <property type="entry name" value="Ig-like_GH2"/>
</dbReference>
<dbReference type="PANTHER" id="PTHR43730:SF1">
    <property type="entry name" value="BETA-MANNOSIDASE"/>
    <property type="match status" value="1"/>
</dbReference>
<feature type="domain" description="Beta-mannosidase Ig-fold" evidence="17">
    <location>
        <begin position="764"/>
        <end position="842"/>
    </location>
</feature>
<evidence type="ECO:0000256" key="15">
    <source>
        <dbReference type="ARBA" id="ARBA00041614"/>
    </source>
</evidence>
<evidence type="ECO:0000259" key="17">
    <source>
        <dbReference type="Pfam" id="PF17753"/>
    </source>
</evidence>
<evidence type="ECO:0000256" key="13">
    <source>
        <dbReference type="ARBA" id="ARBA00038429"/>
    </source>
</evidence>
<keyword evidence="10" id="KW-0325">Glycoprotein</keyword>
<dbReference type="FunFam" id="3.20.20.80:FF:000050">
    <property type="entry name" value="Beta-mannosidase B"/>
    <property type="match status" value="1"/>
</dbReference>
<dbReference type="InterPro" id="IPR041625">
    <property type="entry name" value="Beta-mannosidase_Ig"/>
</dbReference>
<gene>
    <name evidence="20" type="ORF">RCZ15_04610</name>
    <name evidence="21" type="ORF">RCZ16_11660</name>
</gene>
<evidence type="ECO:0000256" key="8">
    <source>
        <dbReference type="ARBA" id="ARBA00022729"/>
    </source>
</evidence>
<dbReference type="InterPro" id="IPR017853">
    <property type="entry name" value="GH"/>
</dbReference>
<reference evidence="20 23" key="1">
    <citation type="submission" date="2021-11" db="EMBL/GenBank/DDBJ databases">
        <title>Draft genome sequence of Capnocytophaga sp. strain KC07075 isolated from cat oral cavity.</title>
        <authorList>
            <person name="Suzuki M."/>
            <person name="Imaoka K."/>
            <person name="Kimura M."/>
            <person name="Morikawa S."/>
            <person name="Maeda K."/>
        </authorList>
    </citation>
    <scope>NUCLEOTIDE SEQUENCE</scope>
    <source>
        <strain evidence="20">KC07075</strain>
        <strain evidence="21 23">KC07079</strain>
    </source>
</reference>
<evidence type="ECO:0000256" key="11">
    <source>
        <dbReference type="ARBA" id="ARBA00023228"/>
    </source>
</evidence>
<comment type="pathway">
    <text evidence="4">Glycan metabolism; N-glycan degradation.</text>
</comment>
<dbReference type="Gene3D" id="2.60.40.10">
    <property type="entry name" value="Immunoglobulins"/>
    <property type="match status" value="3"/>
</dbReference>
<dbReference type="Proteomes" id="UP001207736">
    <property type="component" value="Unassembled WGS sequence"/>
</dbReference>
<evidence type="ECO:0000256" key="14">
    <source>
        <dbReference type="ARBA" id="ARBA00041069"/>
    </source>
</evidence>
<keyword evidence="9" id="KW-0378">Hydrolase</keyword>
<dbReference type="SUPFAM" id="SSF49785">
    <property type="entry name" value="Galactose-binding domain-like"/>
    <property type="match status" value="1"/>
</dbReference>
<keyword evidence="8" id="KW-0732">Signal</keyword>
<dbReference type="EMBL" id="BQKB01000019">
    <property type="protein sequence ID" value="GJM52849.1"/>
    <property type="molecule type" value="Genomic_DNA"/>
</dbReference>
<dbReference type="EC" id="3.2.1.25" evidence="6"/>
<dbReference type="Gene3D" id="3.20.20.80">
    <property type="entry name" value="Glycosidases"/>
    <property type="match status" value="1"/>
</dbReference>
<evidence type="ECO:0000256" key="2">
    <source>
        <dbReference type="ARBA" id="ARBA00004371"/>
    </source>
</evidence>
<sequence>MFSHTHGWVQNNFSKTLSLNDNWLFRQADKDQWYKAQVPCSVQNTLIEKQHLPDPYYGTNEKDLQWVENFDWEFKKVFTLSAQEIAFHSAVLHFKGIDTFADIYLNGVKIQETENMFLAYQIPVKELLRKGENTLLIRFYAPVNKLKPQREASGFEYPAMNDHREEKVSVYARKAPYHFGWDWGMRIVQMGIWRPVELLFFNKAYVDDYFVAQNHITAQKASVENQIEIMALQPINATIEVRCTIDKQVFSHHQKVLLNKGKNTLTIPMLIENPKLWMPMGWGKQHRYDFSVKVLEGKHLICKKHQKIGLRSIRLLQEKDLRGESFTFEVNDKPLFAKGANYIPGEILTTRQDSLYYERLFENILAANMNMIRVWGGGIYENDYFYELADKYGILVWQDFMFACTPYPYDAHFLQNIEQEAIYNIKRLRNYACIALWCGNNEVEESINYWGFERIVPKEAYEGFKVGYKKIFRELLPSLLQKTDPTKSYIHSSPYIANWGRPQSLAFGDAHYWGVWYGREPFEILDKRVPRFMSEFGFQAFPEMKTIRTFATEQDFDIESEVMKVHQKSSTGNDAIKEYMDMYYRQVENFEDFVYVGLVMQGEGMKKGMLAHRRNRPFCMGSLYWQLNDSWPVVSWAGIDYYNNWKALHYKAREAFAPIAVDMYQNQQNQNTEFYVFSDELQDRTNVFLNIQLISFTGKVLKELNEVVNLQANTTQLLKSIPMYMLVNIELQKNHFVKVKLIDQNHQVIAQDHFFFLSPKNMNLPQTQIESSIAYTQGKCILTLRSSHLAKNVFIEIPLLGAKFSDNFFDLLPNEEKVIEIIHPQISNENQVPLKIKHLRDTYQ</sequence>
<evidence type="ECO:0000256" key="12">
    <source>
        <dbReference type="ARBA" id="ARBA00023295"/>
    </source>
</evidence>
<dbReference type="InterPro" id="IPR008979">
    <property type="entry name" value="Galactose-bd-like_sf"/>
</dbReference>
<dbReference type="InterPro" id="IPR054593">
    <property type="entry name" value="Beta-mannosidase-like_N2"/>
</dbReference>
<evidence type="ECO:0000259" key="18">
    <source>
        <dbReference type="Pfam" id="PF17786"/>
    </source>
</evidence>
<accession>A0AAV5AUE4</accession>
<feature type="domain" description="Beta-mannosidase-like galactose-binding" evidence="19">
    <location>
        <begin position="23"/>
        <end position="194"/>
    </location>
</feature>
<dbReference type="GO" id="GO:0005764">
    <property type="term" value="C:lysosome"/>
    <property type="evidence" value="ECO:0007669"/>
    <property type="project" value="UniProtKB-SubCell"/>
</dbReference>
<dbReference type="PANTHER" id="PTHR43730">
    <property type="entry name" value="BETA-MANNOSIDASE"/>
    <property type="match status" value="1"/>
</dbReference>
<keyword evidence="12" id="KW-0326">Glycosidase</keyword>
<dbReference type="GO" id="GO:0004567">
    <property type="term" value="F:beta-mannosidase activity"/>
    <property type="evidence" value="ECO:0007669"/>
    <property type="project" value="UniProtKB-EC"/>
</dbReference>
<evidence type="ECO:0000313" key="23">
    <source>
        <dbReference type="Proteomes" id="UP001208692"/>
    </source>
</evidence>
<feature type="domain" description="Mannosidase Ig/CBM-like" evidence="18">
    <location>
        <begin position="671"/>
        <end position="761"/>
    </location>
</feature>
<evidence type="ECO:0000256" key="6">
    <source>
        <dbReference type="ARBA" id="ARBA00012754"/>
    </source>
</evidence>
<dbReference type="Gene3D" id="2.60.120.260">
    <property type="entry name" value="Galactose-binding domain-like"/>
    <property type="match status" value="1"/>
</dbReference>
<proteinExistence type="inferred from homology"/>
<dbReference type="EMBL" id="BQKA01000008">
    <property type="protein sequence ID" value="GJM49486.1"/>
    <property type="molecule type" value="Genomic_DNA"/>
</dbReference>
<evidence type="ECO:0000256" key="1">
    <source>
        <dbReference type="ARBA" id="ARBA00000829"/>
    </source>
</evidence>
<feature type="domain" description="Glycoside hydrolase family 2 immunoglobulin-like beta-sandwich" evidence="16">
    <location>
        <begin position="204"/>
        <end position="311"/>
    </location>
</feature>
<dbReference type="InterPro" id="IPR050887">
    <property type="entry name" value="Beta-mannosidase_GH2"/>
</dbReference>
<evidence type="ECO:0000313" key="21">
    <source>
        <dbReference type="EMBL" id="GJM52849.1"/>
    </source>
</evidence>
<evidence type="ECO:0000313" key="22">
    <source>
        <dbReference type="Proteomes" id="UP001207736"/>
    </source>
</evidence>
<evidence type="ECO:0000256" key="5">
    <source>
        <dbReference type="ARBA" id="ARBA00011738"/>
    </source>
</evidence>
<dbReference type="Pfam" id="PF00703">
    <property type="entry name" value="Glyco_hydro_2"/>
    <property type="match status" value="1"/>
</dbReference>
<keyword evidence="23" id="KW-1185">Reference proteome</keyword>
<evidence type="ECO:0000259" key="19">
    <source>
        <dbReference type="Pfam" id="PF22666"/>
    </source>
</evidence>
<dbReference type="InterPro" id="IPR013783">
    <property type="entry name" value="Ig-like_fold"/>
</dbReference>